<name>A0A1Y1WHL0_9FUNG</name>
<organism evidence="2 3">
    <name type="scientific">Linderina pennispora</name>
    <dbReference type="NCBI Taxonomy" id="61395"/>
    <lineage>
        <taxon>Eukaryota</taxon>
        <taxon>Fungi</taxon>
        <taxon>Fungi incertae sedis</taxon>
        <taxon>Zoopagomycota</taxon>
        <taxon>Kickxellomycotina</taxon>
        <taxon>Kickxellomycetes</taxon>
        <taxon>Kickxellales</taxon>
        <taxon>Kickxellaceae</taxon>
        <taxon>Linderina</taxon>
    </lineage>
</organism>
<feature type="compositionally biased region" description="Polar residues" evidence="1">
    <location>
        <begin position="23"/>
        <end position="42"/>
    </location>
</feature>
<feature type="region of interest" description="Disordered" evidence="1">
    <location>
        <begin position="19"/>
        <end position="98"/>
    </location>
</feature>
<dbReference type="RefSeq" id="XP_040746349.1">
    <property type="nucleotide sequence ID" value="XM_040885322.1"/>
</dbReference>
<comment type="caution">
    <text evidence="2">The sequence shown here is derived from an EMBL/GenBank/DDBJ whole genome shotgun (WGS) entry which is preliminary data.</text>
</comment>
<evidence type="ECO:0000313" key="3">
    <source>
        <dbReference type="Proteomes" id="UP000193922"/>
    </source>
</evidence>
<feature type="region of interest" description="Disordered" evidence="1">
    <location>
        <begin position="174"/>
        <end position="248"/>
    </location>
</feature>
<feature type="compositionally biased region" description="Polar residues" evidence="1">
    <location>
        <begin position="88"/>
        <end position="98"/>
    </location>
</feature>
<dbReference type="AlphaFoldDB" id="A0A1Y1WHL0"/>
<accession>A0A1Y1WHL0</accession>
<dbReference type="OrthoDB" id="5597211at2759"/>
<feature type="compositionally biased region" description="Basic and acidic residues" evidence="1">
    <location>
        <begin position="228"/>
        <end position="248"/>
    </location>
</feature>
<dbReference type="EMBL" id="MCFD01000002">
    <property type="protein sequence ID" value="ORX73009.1"/>
    <property type="molecule type" value="Genomic_DNA"/>
</dbReference>
<dbReference type="GeneID" id="63801970"/>
<reference evidence="2 3" key="1">
    <citation type="submission" date="2016-07" db="EMBL/GenBank/DDBJ databases">
        <title>Pervasive Adenine N6-methylation of Active Genes in Fungi.</title>
        <authorList>
            <consortium name="DOE Joint Genome Institute"/>
            <person name="Mondo S.J."/>
            <person name="Dannebaum R.O."/>
            <person name="Kuo R.C."/>
            <person name="Labutti K."/>
            <person name="Haridas S."/>
            <person name="Kuo A."/>
            <person name="Salamov A."/>
            <person name="Ahrendt S.R."/>
            <person name="Lipzen A."/>
            <person name="Sullivan W."/>
            <person name="Andreopoulos W.B."/>
            <person name="Clum A."/>
            <person name="Lindquist E."/>
            <person name="Daum C."/>
            <person name="Ramamoorthy G.K."/>
            <person name="Gryganskyi A."/>
            <person name="Culley D."/>
            <person name="Magnuson J.K."/>
            <person name="James T.Y."/>
            <person name="O'Malley M.A."/>
            <person name="Stajich J.E."/>
            <person name="Spatafora J.W."/>
            <person name="Visel A."/>
            <person name="Grigoriev I.V."/>
        </authorList>
    </citation>
    <scope>NUCLEOTIDE SEQUENCE [LARGE SCALE GENOMIC DNA]</scope>
    <source>
        <strain evidence="2 3">ATCC 12442</strain>
    </source>
</reference>
<gene>
    <name evidence="2" type="ORF">DL89DRAFT_255166</name>
</gene>
<protein>
    <submittedName>
        <fullName evidence="2">Uncharacterized protein</fullName>
    </submittedName>
</protein>
<evidence type="ECO:0000256" key="1">
    <source>
        <dbReference type="SAM" id="MobiDB-lite"/>
    </source>
</evidence>
<keyword evidence="3" id="KW-1185">Reference proteome</keyword>
<proteinExistence type="predicted"/>
<evidence type="ECO:0000313" key="2">
    <source>
        <dbReference type="EMBL" id="ORX73009.1"/>
    </source>
</evidence>
<dbReference type="Proteomes" id="UP000193922">
    <property type="component" value="Unassembled WGS sequence"/>
</dbReference>
<sequence length="361" mass="40701">MLSRGALSIQARALKGIARATPCMQTRAESTDAASSEYQGSKNYVPGKQGYAPGFPPPRNWPAEPREPPKPQLASDLAVPTTKKQIDSRSSNPEQNATRLYKQKLREMRFSYQYDHLVKQQVKREQQEESLERVKRYQANRKEKLRQEWIEYDTKVRSDPLSAENVLNSEGKTLLSNIPGEESHADQHQPAVEASEEDSANEAVAKPSAGQPGYKLAPPRVSISIPKEANELRAQERTRNRELTQERRHEQKVQALMALFHEAESFVHYHNLEKKIYEFTNLLSVSHRTLGELVDDMNSNGGVTTSPEVARRTVELRNTLQGTTGRKGEMGMDGLIEWLDSHPEDANGIHHLDTSGDATKK</sequence>